<reference evidence="3 4" key="1">
    <citation type="journal article" date="2021" name="Sci. Rep.">
        <title>The genome of the diatom Chaetoceros tenuissimus carries an ancient integrated fragment of an extant virus.</title>
        <authorList>
            <person name="Hongo Y."/>
            <person name="Kimura K."/>
            <person name="Takaki Y."/>
            <person name="Yoshida Y."/>
            <person name="Baba S."/>
            <person name="Kobayashi G."/>
            <person name="Nagasaki K."/>
            <person name="Hano T."/>
            <person name="Tomaru Y."/>
        </authorList>
    </citation>
    <scope>NUCLEOTIDE SEQUENCE [LARGE SCALE GENOMIC DNA]</scope>
    <source>
        <strain evidence="3 4">NIES-3715</strain>
    </source>
</reference>
<dbReference type="Proteomes" id="UP001054902">
    <property type="component" value="Unassembled WGS sequence"/>
</dbReference>
<proteinExistence type="predicted"/>
<dbReference type="InterPro" id="IPR013818">
    <property type="entry name" value="Lipase"/>
</dbReference>
<evidence type="ECO:0000256" key="1">
    <source>
        <dbReference type="SAM" id="SignalP"/>
    </source>
</evidence>
<dbReference type="AlphaFoldDB" id="A0AAD3D6F1"/>
<evidence type="ECO:0000259" key="2">
    <source>
        <dbReference type="Pfam" id="PF00151"/>
    </source>
</evidence>
<dbReference type="Pfam" id="PF00151">
    <property type="entry name" value="Lipase"/>
    <property type="match status" value="1"/>
</dbReference>
<comment type="caution">
    <text evidence="3">The sequence shown here is derived from an EMBL/GenBank/DDBJ whole genome shotgun (WGS) entry which is preliminary data.</text>
</comment>
<feature type="signal peptide" evidence="1">
    <location>
        <begin position="1"/>
        <end position="21"/>
    </location>
</feature>
<dbReference type="EMBL" id="BLLK01000062">
    <property type="protein sequence ID" value="GFH58658.1"/>
    <property type="molecule type" value="Genomic_DNA"/>
</dbReference>
<keyword evidence="4" id="KW-1185">Reference proteome</keyword>
<evidence type="ECO:0000313" key="3">
    <source>
        <dbReference type="EMBL" id="GFH58658.1"/>
    </source>
</evidence>
<keyword evidence="1" id="KW-0732">Signal</keyword>
<protein>
    <recommendedName>
        <fullName evidence="2">Lipase domain-containing protein</fullName>
    </recommendedName>
</protein>
<sequence length="303" mass="33605">MKLNAVFLIAQLLLLVPLSLAFQAPPSSPKEPSFRDDFFNRRNFIRALGGGIVSIPLALEGYARSGSLQTDVDLFDLSKLSSRNIQDITLIFHGAGGQDDNTEKLLQVLQNKNESNHFVKIVDWSIDSADILKASIKGTKLGAKVGQQLVSFMKNSNDDVPRNIHIIGISVGAFPSHQVIQEINESLDKVRRNQINLQLTLLDPFQQKAVLDIGFGKNNFGKGADYAQQILNTDDPVPFTSDSLPNCCTKDVTSLRPDEIFGHDWPLIYYTNELEKSRDNDHPLPLGIIPKLEQRAMGSTLIL</sequence>
<gene>
    <name evidence="3" type="ORF">CTEN210_15134</name>
</gene>
<accession>A0AAD3D6F1</accession>
<feature type="chain" id="PRO_5042000960" description="Lipase domain-containing protein" evidence="1">
    <location>
        <begin position="22"/>
        <end position="303"/>
    </location>
</feature>
<name>A0AAD3D6F1_9STRA</name>
<dbReference type="GO" id="GO:0016298">
    <property type="term" value="F:lipase activity"/>
    <property type="evidence" value="ECO:0007669"/>
    <property type="project" value="InterPro"/>
</dbReference>
<dbReference type="InterPro" id="IPR029058">
    <property type="entry name" value="AB_hydrolase_fold"/>
</dbReference>
<dbReference type="Gene3D" id="3.40.50.1820">
    <property type="entry name" value="alpha/beta hydrolase"/>
    <property type="match status" value="1"/>
</dbReference>
<feature type="domain" description="Lipase" evidence="2">
    <location>
        <begin position="82"/>
        <end position="189"/>
    </location>
</feature>
<evidence type="ECO:0000313" key="4">
    <source>
        <dbReference type="Proteomes" id="UP001054902"/>
    </source>
</evidence>
<organism evidence="3 4">
    <name type="scientific">Chaetoceros tenuissimus</name>
    <dbReference type="NCBI Taxonomy" id="426638"/>
    <lineage>
        <taxon>Eukaryota</taxon>
        <taxon>Sar</taxon>
        <taxon>Stramenopiles</taxon>
        <taxon>Ochrophyta</taxon>
        <taxon>Bacillariophyta</taxon>
        <taxon>Coscinodiscophyceae</taxon>
        <taxon>Chaetocerotophycidae</taxon>
        <taxon>Chaetocerotales</taxon>
        <taxon>Chaetocerotaceae</taxon>
        <taxon>Chaetoceros</taxon>
    </lineage>
</organism>